<keyword evidence="5" id="KW-0472">Membrane</keyword>
<keyword evidence="3" id="KW-0812">Transmembrane</keyword>
<evidence type="ECO:0000256" key="2">
    <source>
        <dbReference type="ARBA" id="ARBA00008854"/>
    </source>
</evidence>
<feature type="signal peptide" evidence="6">
    <location>
        <begin position="1"/>
        <end position="16"/>
    </location>
</feature>
<dbReference type="SUPFAM" id="SSF140478">
    <property type="entry name" value="LemA-like"/>
    <property type="match status" value="1"/>
</dbReference>
<keyword evidence="8" id="KW-1185">Reference proteome</keyword>
<keyword evidence="6" id="KW-0732">Signal</keyword>
<dbReference type="PANTHER" id="PTHR34478">
    <property type="entry name" value="PROTEIN LEMA"/>
    <property type="match status" value="1"/>
</dbReference>
<dbReference type="EMBL" id="JAUSVX010000001">
    <property type="protein sequence ID" value="MDQ0468212.1"/>
    <property type="molecule type" value="Genomic_DNA"/>
</dbReference>
<feature type="chain" id="PRO_5045959912" evidence="6">
    <location>
        <begin position="17"/>
        <end position="199"/>
    </location>
</feature>
<dbReference type="Gene3D" id="1.20.1440.20">
    <property type="entry name" value="LemA-like domain"/>
    <property type="match status" value="1"/>
</dbReference>
<keyword evidence="4" id="KW-1133">Transmembrane helix</keyword>
<evidence type="ECO:0000313" key="7">
    <source>
        <dbReference type="EMBL" id="MDQ0468212.1"/>
    </source>
</evidence>
<comment type="caution">
    <text evidence="7">The sequence shown here is derived from an EMBL/GenBank/DDBJ whole genome shotgun (WGS) entry which is preliminary data.</text>
</comment>
<evidence type="ECO:0000313" key="8">
    <source>
        <dbReference type="Proteomes" id="UP001242480"/>
    </source>
</evidence>
<comment type="similarity">
    <text evidence="2">Belongs to the LemA family.</text>
</comment>
<evidence type="ECO:0000256" key="3">
    <source>
        <dbReference type="ARBA" id="ARBA00022692"/>
    </source>
</evidence>
<proteinExistence type="inferred from homology"/>
<dbReference type="Proteomes" id="UP001242480">
    <property type="component" value="Unassembled WGS sequence"/>
</dbReference>
<dbReference type="PANTHER" id="PTHR34478:SF2">
    <property type="entry name" value="MEMBRANE PROTEIN"/>
    <property type="match status" value="1"/>
</dbReference>
<evidence type="ECO:0000256" key="1">
    <source>
        <dbReference type="ARBA" id="ARBA00004167"/>
    </source>
</evidence>
<dbReference type="RefSeq" id="WP_307268983.1">
    <property type="nucleotide sequence ID" value="NZ_JAUSVX010000001.1"/>
</dbReference>
<name>A0ABU0J4V5_9HYPH</name>
<sequence>MIARSLRSLAAVVAMAFALGGCGINNVPTYEEKAKAAWSEVQNQYQRRADLIPNLVETVKGYAKQEKDVLEGVVAARAKATQITVDASILNDPEKFKQFQDAQQQLSGALGRLLAITENYPDLKSNQNFLALQSQLEGTENRIGVARRDYIEAVRVYNTELRTIPGRWIAAILYPDAKPMETFAATPGSETPPKVNFGT</sequence>
<protein>
    <submittedName>
        <fullName evidence="7">LemA protein</fullName>
    </submittedName>
</protein>
<dbReference type="InterPro" id="IPR023353">
    <property type="entry name" value="LemA-like_dom_sf"/>
</dbReference>
<evidence type="ECO:0000256" key="5">
    <source>
        <dbReference type="ARBA" id="ARBA00023136"/>
    </source>
</evidence>
<evidence type="ECO:0000256" key="4">
    <source>
        <dbReference type="ARBA" id="ARBA00022989"/>
    </source>
</evidence>
<dbReference type="InterPro" id="IPR007156">
    <property type="entry name" value="MamQ_LemA"/>
</dbReference>
<evidence type="ECO:0000256" key="6">
    <source>
        <dbReference type="SAM" id="SignalP"/>
    </source>
</evidence>
<gene>
    <name evidence="7" type="ORF">QO011_001207</name>
</gene>
<accession>A0ABU0J4V5</accession>
<organism evidence="7 8">
    <name type="scientific">Labrys wisconsinensis</name>
    <dbReference type="NCBI Taxonomy" id="425677"/>
    <lineage>
        <taxon>Bacteria</taxon>
        <taxon>Pseudomonadati</taxon>
        <taxon>Pseudomonadota</taxon>
        <taxon>Alphaproteobacteria</taxon>
        <taxon>Hyphomicrobiales</taxon>
        <taxon>Xanthobacteraceae</taxon>
        <taxon>Labrys</taxon>
    </lineage>
</organism>
<dbReference type="PROSITE" id="PS51257">
    <property type="entry name" value="PROKAR_LIPOPROTEIN"/>
    <property type="match status" value="1"/>
</dbReference>
<comment type="subcellular location">
    <subcellularLocation>
        <location evidence="1">Membrane</location>
        <topology evidence="1">Single-pass membrane protein</topology>
    </subcellularLocation>
</comment>
<reference evidence="7 8" key="1">
    <citation type="submission" date="2023-07" db="EMBL/GenBank/DDBJ databases">
        <title>Genomic Encyclopedia of Type Strains, Phase IV (KMG-IV): sequencing the most valuable type-strain genomes for metagenomic binning, comparative biology and taxonomic classification.</title>
        <authorList>
            <person name="Goeker M."/>
        </authorList>
    </citation>
    <scope>NUCLEOTIDE SEQUENCE [LARGE SCALE GENOMIC DNA]</scope>
    <source>
        <strain evidence="7 8">DSM 19619</strain>
    </source>
</reference>
<dbReference type="Pfam" id="PF04011">
    <property type="entry name" value="LemA"/>
    <property type="match status" value="1"/>
</dbReference>